<dbReference type="PANTHER" id="PTHR30250">
    <property type="entry name" value="PST FAMILY PREDICTED COLANIC ACID TRANSPORTER"/>
    <property type="match status" value="1"/>
</dbReference>
<evidence type="ECO:0000256" key="1">
    <source>
        <dbReference type="ARBA" id="ARBA00004651"/>
    </source>
</evidence>
<feature type="transmembrane region" description="Helical" evidence="6">
    <location>
        <begin position="384"/>
        <end position="402"/>
    </location>
</feature>
<evidence type="ECO:0000256" key="5">
    <source>
        <dbReference type="ARBA" id="ARBA00023136"/>
    </source>
</evidence>
<evidence type="ECO:0000256" key="4">
    <source>
        <dbReference type="ARBA" id="ARBA00022989"/>
    </source>
</evidence>
<dbReference type="PANTHER" id="PTHR30250:SF26">
    <property type="entry name" value="PSMA PROTEIN"/>
    <property type="match status" value="1"/>
</dbReference>
<accession>A0A1I4C5A7</accession>
<dbReference type="STRING" id="1280847.SAMN04488036_10250"/>
<evidence type="ECO:0000313" key="8">
    <source>
        <dbReference type="Proteomes" id="UP000198851"/>
    </source>
</evidence>
<reference evidence="8" key="1">
    <citation type="submission" date="2016-10" db="EMBL/GenBank/DDBJ databases">
        <authorList>
            <person name="Varghese N."/>
            <person name="Submissions S."/>
        </authorList>
    </citation>
    <scope>NUCLEOTIDE SEQUENCE [LARGE SCALE GENOMIC DNA]</scope>
    <source>
        <strain evidence="8">DSM 28453</strain>
    </source>
</reference>
<feature type="transmembrane region" description="Helical" evidence="6">
    <location>
        <begin position="131"/>
        <end position="150"/>
    </location>
</feature>
<feature type="transmembrane region" description="Helical" evidence="6">
    <location>
        <begin position="273"/>
        <end position="295"/>
    </location>
</feature>
<comment type="subcellular location">
    <subcellularLocation>
        <location evidence="1">Cell membrane</location>
        <topology evidence="1">Multi-pass membrane protein</topology>
    </subcellularLocation>
</comment>
<evidence type="ECO:0000256" key="2">
    <source>
        <dbReference type="ARBA" id="ARBA00022475"/>
    </source>
</evidence>
<feature type="transmembrane region" description="Helical" evidence="6">
    <location>
        <begin position="50"/>
        <end position="76"/>
    </location>
</feature>
<dbReference type="InterPro" id="IPR050833">
    <property type="entry name" value="Poly_Biosynth_Transport"/>
</dbReference>
<feature type="transmembrane region" description="Helical" evidence="6">
    <location>
        <begin position="162"/>
        <end position="182"/>
    </location>
</feature>
<feature type="transmembrane region" description="Helical" evidence="6">
    <location>
        <begin position="408"/>
        <end position="429"/>
    </location>
</feature>
<dbReference type="AlphaFoldDB" id="A0A1I4C5A7"/>
<keyword evidence="8" id="KW-1185">Reference proteome</keyword>
<dbReference type="Pfam" id="PF13440">
    <property type="entry name" value="Polysacc_synt_3"/>
    <property type="match status" value="1"/>
</dbReference>
<organism evidence="7 8">
    <name type="scientific">Shimia haliotis</name>
    <dbReference type="NCBI Taxonomy" id="1280847"/>
    <lineage>
        <taxon>Bacteria</taxon>
        <taxon>Pseudomonadati</taxon>
        <taxon>Pseudomonadota</taxon>
        <taxon>Alphaproteobacteria</taxon>
        <taxon>Rhodobacterales</taxon>
        <taxon>Roseobacteraceae</taxon>
    </lineage>
</organism>
<dbReference type="Proteomes" id="UP000198851">
    <property type="component" value="Unassembled WGS sequence"/>
</dbReference>
<evidence type="ECO:0000313" key="7">
    <source>
        <dbReference type="EMBL" id="SFK75953.1"/>
    </source>
</evidence>
<feature type="transmembrane region" description="Helical" evidence="6">
    <location>
        <begin position="21"/>
        <end position="44"/>
    </location>
</feature>
<sequence length="436" mass="46131">MTSKRHSNPPGNLVFYLRSGSVVGGIKLVSVPLVLSISVLLARWLGPEEYGVYAISWSLATIGAAAVSGGVSQYLTRRVAMLNTKNRHPDIRPAITASMQFVTLAALLFLLVLAIGWMLDATPLELSGQTIVMIFLCAAFIGVMNIGSAGLRGLERASEGQLYLLIVAPLASILLLFLLMQMPIPRTSWAALAAMAVGYGFGASLSQLRLRRLTKDFGRSGSAHALIPALAVQSKGYIAYTTLMIVGLQLNLILVGFLLQGEHVSYYNLADKAAQFVSLPVGILELLMATRVVSLHSEGNFGALQKLYRTLSLAGVAAALLIAGLLYLLGEHIISLLLGPSYAGNIYPVLVLLLVAQLIRAAFGPVTMTLLMTGHQKYCVASQLTGAAALAAATWLLVPIYGLQGAGMAASVGMLAACLPLAIGGYRTLGLRPLFL</sequence>
<dbReference type="RefSeq" id="WP_093321510.1">
    <property type="nucleotide sequence ID" value="NZ_FOSZ01000002.1"/>
</dbReference>
<evidence type="ECO:0000256" key="3">
    <source>
        <dbReference type="ARBA" id="ARBA00022692"/>
    </source>
</evidence>
<keyword evidence="3 6" id="KW-0812">Transmembrane</keyword>
<feature type="transmembrane region" description="Helical" evidence="6">
    <location>
        <begin position="97"/>
        <end position="119"/>
    </location>
</feature>
<feature type="transmembrane region" description="Helical" evidence="6">
    <location>
        <begin position="237"/>
        <end position="261"/>
    </location>
</feature>
<feature type="transmembrane region" description="Helical" evidence="6">
    <location>
        <begin position="349"/>
        <end position="372"/>
    </location>
</feature>
<keyword evidence="2" id="KW-1003">Cell membrane</keyword>
<dbReference type="EMBL" id="FOSZ01000002">
    <property type="protein sequence ID" value="SFK75953.1"/>
    <property type="molecule type" value="Genomic_DNA"/>
</dbReference>
<keyword evidence="4 6" id="KW-1133">Transmembrane helix</keyword>
<feature type="transmembrane region" description="Helical" evidence="6">
    <location>
        <begin position="188"/>
        <end position="210"/>
    </location>
</feature>
<gene>
    <name evidence="7" type="ORF">SAMN04488036_10250</name>
</gene>
<evidence type="ECO:0000256" key="6">
    <source>
        <dbReference type="SAM" id="Phobius"/>
    </source>
</evidence>
<dbReference type="OrthoDB" id="7848581at2"/>
<keyword evidence="5 6" id="KW-0472">Membrane</keyword>
<proteinExistence type="predicted"/>
<name>A0A1I4C5A7_9RHOB</name>
<protein>
    <submittedName>
        <fullName evidence="7">Membrane protein involved in the export of O-antigen and teichoic acid</fullName>
    </submittedName>
</protein>
<feature type="transmembrane region" description="Helical" evidence="6">
    <location>
        <begin position="307"/>
        <end position="329"/>
    </location>
</feature>
<dbReference type="GO" id="GO:0005886">
    <property type="term" value="C:plasma membrane"/>
    <property type="evidence" value="ECO:0007669"/>
    <property type="project" value="UniProtKB-SubCell"/>
</dbReference>